<dbReference type="Proteomes" id="UP000051084">
    <property type="component" value="Unassembled WGS sequence"/>
</dbReference>
<dbReference type="InterPro" id="IPR006224">
    <property type="entry name" value="PsdUridine_synth_RluA-like_CS"/>
</dbReference>
<feature type="active site" evidence="3">
    <location>
        <position position="132"/>
    </location>
</feature>
<comment type="similarity">
    <text evidence="2 4">Belongs to the pseudouridine synthase RluA family.</text>
</comment>
<dbReference type="AlphaFoldDB" id="A0A0R1UHY9"/>
<comment type="catalytic activity">
    <reaction evidence="1 4">
        <text>a uridine in RNA = a pseudouridine in RNA</text>
        <dbReference type="Rhea" id="RHEA:48348"/>
        <dbReference type="Rhea" id="RHEA-COMP:12068"/>
        <dbReference type="Rhea" id="RHEA-COMP:12069"/>
        <dbReference type="ChEBI" id="CHEBI:65314"/>
        <dbReference type="ChEBI" id="CHEBI:65315"/>
    </reaction>
</comment>
<reference evidence="6 7" key="1">
    <citation type="journal article" date="2015" name="Genome Announc.">
        <title>Expanding the biotechnology potential of lactobacilli through comparative genomics of 213 strains and associated genera.</title>
        <authorList>
            <person name="Sun Z."/>
            <person name="Harris H.M."/>
            <person name="McCann A."/>
            <person name="Guo C."/>
            <person name="Argimon S."/>
            <person name="Zhang W."/>
            <person name="Yang X."/>
            <person name="Jeffery I.B."/>
            <person name="Cooney J.C."/>
            <person name="Kagawa T.F."/>
            <person name="Liu W."/>
            <person name="Song Y."/>
            <person name="Salvetti E."/>
            <person name="Wrobel A."/>
            <person name="Rasinkangas P."/>
            <person name="Parkhill J."/>
            <person name="Rea M.C."/>
            <person name="O'Sullivan O."/>
            <person name="Ritari J."/>
            <person name="Douillard F.P."/>
            <person name="Paul Ross R."/>
            <person name="Yang R."/>
            <person name="Briner A.E."/>
            <person name="Felis G.E."/>
            <person name="de Vos W.M."/>
            <person name="Barrangou R."/>
            <person name="Klaenhammer T.R."/>
            <person name="Caufield P.W."/>
            <person name="Cui Y."/>
            <person name="Zhang H."/>
            <person name="O'Toole P.W."/>
        </authorList>
    </citation>
    <scope>NUCLEOTIDE SEQUENCE [LARGE SCALE GENOMIC DNA]</scope>
    <source>
        <strain evidence="6 7">DSM 18793</strain>
    </source>
</reference>
<protein>
    <recommendedName>
        <fullName evidence="4">Pseudouridine synthase</fullName>
        <ecNumber evidence="4">5.4.99.-</ecNumber>
    </recommendedName>
</protein>
<evidence type="ECO:0000313" key="7">
    <source>
        <dbReference type="Proteomes" id="UP000051084"/>
    </source>
</evidence>
<dbReference type="GO" id="GO:0009982">
    <property type="term" value="F:pseudouridine synthase activity"/>
    <property type="evidence" value="ECO:0007669"/>
    <property type="project" value="InterPro"/>
</dbReference>
<name>A0A0R1UHY9_9LACO</name>
<keyword evidence="4" id="KW-0413">Isomerase</keyword>
<gene>
    <name evidence="6" type="ORF">FC21_GL000078</name>
</gene>
<evidence type="ECO:0000256" key="4">
    <source>
        <dbReference type="RuleBase" id="RU362028"/>
    </source>
</evidence>
<dbReference type="GO" id="GO:0140098">
    <property type="term" value="F:catalytic activity, acting on RNA"/>
    <property type="evidence" value="ECO:0007669"/>
    <property type="project" value="UniProtKB-ARBA"/>
</dbReference>
<dbReference type="Pfam" id="PF00849">
    <property type="entry name" value="PseudoU_synth_2"/>
    <property type="match status" value="1"/>
</dbReference>
<sequence length="285" mass="31896">MMKKIWKLTLPSDRTQTVRQLIANWEIPKRYYYLLRQDQRILINGHYQSPDVIVPAGSQVTLTIGADDFKTRQAYVPDHHRQLPVLFENRDVVVINKPRGIKSHPNQPGETGTVMNYATAQFGTAYMVHRLDQQTSGAMMIAKHPLAVPLLNKHLVDHSIHRDYTAVVAGDLQGTGQITLPIGQHPTDPRKRQVDGLNAQPAITNYQVVAHSATKSIVELNLQTGRTHQIRVHLAALGHPILGDPLYHPHPTGPMQLHAHQLTLVLPFTHEVVQVAAPLPPDFTN</sequence>
<evidence type="ECO:0000313" key="6">
    <source>
        <dbReference type="EMBL" id="KRL92977.1"/>
    </source>
</evidence>
<feature type="domain" description="Pseudouridine synthase RsuA/RluA-like" evidence="5">
    <location>
        <begin position="91"/>
        <end position="236"/>
    </location>
</feature>
<comment type="caution">
    <text evidence="6">The sequence shown here is derived from an EMBL/GenBank/DDBJ whole genome shotgun (WGS) entry which is preliminary data.</text>
</comment>
<organism evidence="6 7">
    <name type="scientific">Limosilactobacillus equigenerosi DSM 18793 = JCM 14505</name>
    <dbReference type="NCBI Taxonomy" id="1423742"/>
    <lineage>
        <taxon>Bacteria</taxon>
        <taxon>Bacillati</taxon>
        <taxon>Bacillota</taxon>
        <taxon>Bacilli</taxon>
        <taxon>Lactobacillales</taxon>
        <taxon>Lactobacillaceae</taxon>
        <taxon>Limosilactobacillus</taxon>
    </lineage>
</organism>
<dbReference type="EMBL" id="AZGC01000049">
    <property type="protein sequence ID" value="KRL92977.1"/>
    <property type="molecule type" value="Genomic_DNA"/>
</dbReference>
<dbReference type="SUPFAM" id="SSF55120">
    <property type="entry name" value="Pseudouridine synthase"/>
    <property type="match status" value="1"/>
</dbReference>
<dbReference type="PANTHER" id="PTHR21600">
    <property type="entry name" value="MITOCHONDRIAL RNA PSEUDOURIDINE SYNTHASE"/>
    <property type="match status" value="1"/>
</dbReference>
<dbReference type="InterPro" id="IPR006225">
    <property type="entry name" value="PsdUridine_synth_RluC/D"/>
</dbReference>
<evidence type="ECO:0000256" key="2">
    <source>
        <dbReference type="ARBA" id="ARBA00010876"/>
    </source>
</evidence>
<proteinExistence type="inferred from homology"/>
<dbReference type="InterPro" id="IPR020103">
    <property type="entry name" value="PsdUridine_synth_cat_dom_sf"/>
</dbReference>
<dbReference type="PROSITE" id="PS01129">
    <property type="entry name" value="PSI_RLU"/>
    <property type="match status" value="1"/>
</dbReference>
<dbReference type="PANTHER" id="PTHR21600:SF87">
    <property type="entry name" value="RNA PSEUDOURIDYLATE SYNTHASE DOMAIN-CONTAINING PROTEIN 1"/>
    <property type="match status" value="1"/>
</dbReference>
<dbReference type="OrthoDB" id="9773999at2"/>
<dbReference type="GO" id="GO:0003723">
    <property type="term" value="F:RNA binding"/>
    <property type="evidence" value="ECO:0007669"/>
    <property type="project" value="InterPro"/>
</dbReference>
<dbReference type="InterPro" id="IPR006145">
    <property type="entry name" value="PsdUridine_synth_RsuA/RluA"/>
</dbReference>
<evidence type="ECO:0000256" key="1">
    <source>
        <dbReference type="ARBA" id="ARBA00000073"/>
    </source>
</evidence>
<dbReference type="InterPro" id="IPR050188">
    <property type="entry name" value="RluA_PseudoU_synthase"/>
</dbReference>
<dbReference type="EC" id="5.4.99.-" evidence="4"/>
<dbReference type="NCBIfam" id="TIGR00005">
    <property type="entry name" value="rluA_subfam"/>
    <property type="match status" value="1"/>
</dbReference>
<dbReference type="RefSeq" id="WP_054653070.1">
    <property type="nucleotide sequence ID" value="NZ_AZGC01000049.1"/>
</dbReference>
<accession>A0A0R1UHY9</accession>
<dbReference type="STRING" id="417373.GCA_001570685_00763"/>
<evidence type="ECO:0000259" key="5">
    <source>
        <dbReference type="Pfam" id="PF00849"/>
    </source>
</evidence>
<keyword evidence="7" id="KW-1185">Reference proteome</keyword>
<dbReference type="CDD" id="cd02869">
    <property type="entry name" value="PseudoU_synth_RluA_like"/>
    <property type="match status" value="1"/>
</dbReference>
<evidence type="ECO:0000256" key="3">
    <source>
        <dbReference type="PIRSR" id="PIRSR606225-1"/>
    </source>
</evidence>
<comment type="function">
    <text evidence="4">Responsible for synthesis of pseudouridine from uracil.</text>
</comment>
<dbReference type="GO" id="GO:0000455">
    <property type="term" value="P:enzyme-directed rRNA pseudouridine synthesis"/>
    <property type="evidence" value="ECO:0007669"/>
    <property type="project" value="TreeGrafter"/>
</dbReference>
<dbReference type="PATRIC" id="fig|1423742.4.peg.87"/>
<dbReference type="Gene3D" id="3.30.2350.10">
    <property type="entry name" value="Pseudouridine synthase"/>
    <property type="match status" value="1"/>
</dbReference>